<dbReference type="Gene3D" id="2.40.50.1020">
    <property type="entry name" value="LytTr DNA-binding domain"/>
    <property type="match status" value="1"/>
</dbReference>
<dbReference type="Proteomes" id="UP001156140">
    <property type="component" value="Unassembled WGS sequence"/>
</dbReference>
<dbReference type="EMBL" id="JALAZD010000001">
    <property type="protein sequence ID" value="MCI0125300.1"/>
    <property type="molecule type" value="Genomic_DNA"/>
</dbReference>
<keyword evidence="1" id="KW-0812">Transmembrane</keyword>
<gene>
    <name evidence="3" type="ORF">ML536_00515</name>
</gene>
<comment type="caution">
    <text evidence="3">The sequence shown here is derived from an EMBL/GenBank/DDBJ whole genome shotgun (WGS) entry which is preliminary data.</text>
</comment>
<name>A0AA41QIM7_9HYPH</name>
<protein>
    <submittedName>
        <fullName evidence="3">LytTR family transcriptional regulator</fullName>
    </submittedName>
</protein>
<evidence type="ECO:0000256" key="1">
    <source>
        <dbReference type="SAM" id="Phobius"/>
    </source>
</evidence>
<dbReference type="Pfam" id="PF04397">
    <property type="entry name" value="LytTR"/>
    <property type="match status" value="1"/>
</dbReference>
<feature type="transmembrane region" description="Helical" evidence="1">
    <location>
        <begin position="21"/>
        <end position="45"/>
    </location>
</feature>
<organism evidence="3 4">
    <name type="scientific">Paradevosia shaoguanensis</name>
    <dbReference type="NCBI Taxonomy" id="1335043"/>
    <lineage>
        <taxon>Bacteria</taxon>
        <taxon>Pseudomonadati</taxon>
        <taxon>Pseudomonadota</taxon>
        <taxon>Alphaproteobacteria</taxon>
        <taxon>Hyphomicrobiales</taxon>
        <taxon>Devosiaceae</taxon>
        <taxon>Paradevosia</taxon>
    </lineage>
</organism>
<feature type="transmembrane region" description="Helical" evidence="1">
    <location>
        <begin position="117"/>
        <end position="140"/>
    </location>
</feature>
<dbReference type="AlphaFoldDB" id="A0AA41QIM7"/>
<evidence type="ECO:0000259" key="2">
    <source>
        <dbReference type="PROSITE" id="PS50930"/>
    </source>
</evidence>
<feature type="transmembrane region" description="Helical" evidence="1">
    <location>
        <begin position="85"/>
        <end position="111"/>
    </location>
</feature>
<dbReference type="GO" id="GO:0003677">
    <property type="term" value="F:DNA binding"/>
    <property type="evidence" value="ECO:0007669"/>
    <property type="project" value="InterPro"/>
</dbReference>
<keyword evidence="1" id="KW-1133">Transmembrane helix</keyword>
<sequence length="266" mass="28233">MNSSPLQFALREMKLSFSNPRALGVLLVVIVVLGLTGPFGTYAQLPLAARLGYWAVIALATYGIGLFFAMLALGFARPIITSRPLLILVLAAIASMPVTLAVALINILILGEHVPGPAAFGSLLLSCFVITLGVSVLTVLSDTAPRGGREAGFEPQASTGPAPPAILKRLALPQRGALRYMSMQDHYVEVVTDKGHALILMRLSDAIAETAPIAGLQIHRSHWVALDAVRTVVRLDGKILLEMADGVRLPVSRSYQTAAREAGLLV</sequence>
<keyword evidence="4" id="KW-1185">Reference proteome</keyword>
<dbReference type="SMART" id="SM00850">
    <property type="entry name" value="LytTR"/>
    <property type="match status" value="1"/>
</dbReference>
<evidence type="ECO:0000313" key="3">
    <source>
        <dbReference type="EMBL" id="MCI0125300.1"/>
    </source>
</evidence>
<accession>A0AA41QIM7</accession>
<reference evidence="3" key="1">
    <citation type="submission" date="2022-03" db="EMBL/GenBank/DDBJ databases">
        <title>The complete genome sequence of a Methyloterrigena soli.</title>
        <authorList>
            <person name="Zi Z."/>
        </authorList>
    </citation>
    <scope>NUCLEOTIDE SEQUENCE</scope>
    <source>
        <strain evidence="3">M48</strain>
    </source>
</reference>
<dbReference type="RefSeq" id="WP_281734579.1">
    <property type="nucleotide sequence ID" value="NZ_JAKETQ010000001.1"/>
</dbReference>
<feature type="domain" description="HTH LytTR-type" evidence="2">
    <location>
        <begin position="180"/>
        <end position="265"/>
    </location>
</feature>
<dbReference type="PROSITE" id="PS50930">
    <property type="entry name" value="HTH_LYTTR"/>
    <property type="match status" value="1"/>
</dbReference>
<keyword evidence="1" id="KW-0472">Membrane</keyword>
<evidence type="ECO:0000313" key="4">
    <source>
        <dbReference type="Proteomes" id="UP001156140"/>
    </source>
</evidence>
<proteinExistence type="predicted"/>
<dbReference type="InterPro" id="IPR007492">
    <property type="entry name" value="LytTR_DNA-bd_dom"/>
</dbReference>
<feature type="transmembrane region" description="Helical" evidence="1">
    <location>
        <begin position="51"/>
        <end position="73"/>
    </location>
</feature>